<dbReference type="InterPro" id="IPR010524">
    <property type="entry name" value="Sig_transdc_resp-reg_PrpR_N"/>
</dbReference>
<dbReference type="Gene3D" id="1.10.10.60">
    <property type="entry name" value="Homeodomain-like"/>
    <property type="match status" value="1"/>
</dbReference>
<dbReference type="OrthoDB" id="9771372at2"/>
<gene>
    <name evidence="4" type="ORF">HNQ44_000645</name>
</gene>
<dbReference type="RefSeq" id="WP_135503956.1">
    <property type="nucleotide sequence ID" value="NZ_JACHHE010000001.1"/>
</dbReference>
<keyword evidence="2" id="KW-0067">ATP-binding</keyword>
<comment type="caution">
    <text evidence="4">The sequence shown here is derived from an EMBL/GenBank/DDBJ whole genome shotgun (WGS) entry which is preliminary data.</text>
</comment>
<dbReference type="EMBL" id="JACHHE010000001">
    <property type="protein sequence ID" value="MBB5179223.1"/>
    <property type="molecule type" value="Genomic_DNA"/>
</dbReference>
<dbReference type="PANTHER" id="PTHR32071">
    <property type="entry name" value="TRANSCRIPTIONAL REGULATORY PROTEIN"/>
    <property type="match status" value="1"/>
</dbReference>
<evidence type="ECO:0000313" key="5">
    <source>
        <dbReference type="Proteomes" id="UP000525923"/>
    </source>
</evidence>
<dbReference type="PROSITE" id="PS50045">
    <property type="entry name" value="SIGMA54_INTERACT_4"/>
    <property type="match status" value="1"/>
</dbReference>
<evidence type="ECO:0000259" key="3">
    <source>
        <dbReference type="PROSITE" id="PS50045"/>
    </source>
</evidence>
<evidence type="ECO:0000313" key="4">
    <source>
        <dbReference type="EMBL" id="MBB5179223.1"/>
    </source>
</evidence>
<dbReference type="InterPro" id="IPR027417">
    <property type="entry name" value="P-loop_NTPase"/>
</dbReference>
<dbReference type="GO" id="GO:0006355">
    <property type="term" value="P:regulation of DNA-templated transcription"/>
    <property type="evidence" value="ECO:0007669"/>
    <property type="project" value="InterPro"/>
</dbReference>
<evidence type="ECO:0000256" key="1">
    <source>
        <dbReference type="ARBA" id="ARBA00022741"/>
    </source>
</evidence>
<keyword evidence="5" id="KW-1185">Reference proteome</keyword>
<organism evidence="4 5">
    <name type="scientific">Planococcus koreensis</name>
    <dbReference type="NCBI Taxonomy" id="112331"/>
    <lineage>
        <taxon>Bacteria</taxon>
        <taxon>Bacillati</taxon>
        <taxon>Bacillota</taxon>
        <taxon>Bacilli</taxon>
        <taxon>Bacillales</taxon>
        <taxon>Caryophanaceae</taxon>
        <taxon>Planococcus</taxon>
    </lineage>
</organism>
<evidence type="ECO:0000256" key="2">
    <source>
        <dbReference type="ARBA" id="ARBA00022840"/>
    </source>
</evidence>
<reference evidence="4 5" key="1">
    <citation type="submission" date="2020-08" db="EMBL/GenBank/DDBJ databases">
        <title>Genomic Encyclopedia of Type Strains, Phase IV (KMG-IV): sequencing the most valuable type-strain genomes for metagenomic binning, comparative biology and taxonomic classification.</title>
        <authorList>
            <person name="Goeker M."/>
        </authorList>
    </citation>
    <scope>NUCLEOTIDE SEQUENCE [LARGE SCALE GENOMIC DNA]</scope>
    <source>
        <strain evidence="4 5">DSM 15895</strain>
    </source>
</reference>
<dbReference type="InterPro" id="IPR002078">
    <property type="entry name" value="Sigma_54_int"/>
</dbReference>
<dbReference type="AlphaFoldDB" id="A0A7W8CRJ3"/>
<dbReference type="Gene3D" id="3.40.50.2300">
    <property type="match status" value="1"/>
</dbReference>
<name>A0A7W8CRJ3_9BACL</name>
<dbReference type="GO" id="GO:0005524">
    <property type="term" value="F:ATP binding"/>
    <property type="evidence" value="ECO:0007669"/>
    <property type="project" value="UniProtKB-KW"/>
</dbReference>
<dbReference type="SUPFAM" id="SSF46689">
    <property type="entry name" value="Homeodomain-like"/>
    <property type="match status" value="1"/>
</dbReference>
<dbReference type="Pfam" id="PF06506">
    <property type="entry name" value="PrpR_N"/>
    <property type="match status" value="1"/>
</dbReference>
<dbReference type="GO" id="GO:0043565">
    <property type="term" value="F:sequence-specific DNA binding"/>
    <property type="evidence" value="ECO:0007669"/>
    <property type="project" value="InterPro"/>
</dbReference>
<proteinExistence type="predicted"/>
<accession>A0A7W8CRJ3</accession>
<feature type="domain" description="Sigma-54 factor interaction" evidence="3">
    <location>
        <begin position="277"/>
        <end position="494"/>
    </location>
</feature>
<dbReference type="GO" id="GO:0000156">
    <property type="term" value="F:phosphorelay response regulator activity"/>
    <property type="evidence" value="ECO:0007669"/>
    <property type="project" value="InterPro"/>
</dbReference>
<dbReference type="InterPro" id="IPR009057">
    <property type="entry name" value="Homeodomain-like_sf"/>
</dbReference>
<dbReference type="InterPro" id="IPR002197">
    <property type="entry name" value="HTH_Fis"/>
</dbReference>
<dbReference type="Gene3D" id="3.40.50.10660">
    <property type="entry name" value="PrpR receptor domain-like"/>
    <property type="match status" value="1"/>
</dbReference>
<dbReference type="SUPFAM" id="SSF159800">
    <property type="entry name" value="PrpR receptor domain-like"/>
    <property type="match status" value="1"/>
</dbReference>
<dbReference type="Pfam" id="PF02954">
    <property type="entry name" value="HTH_8"/>
    <property type="match status" value="1"/>
</dbReference>
<dbReference type="Proteomes" id="UP000525923">
    <property type="component" value="Unassembled WGS sequence"/>
</dbReference>
<dbReference type="PRINTS" id="PR01590">
    <property type="entry name" value="HTHFIS"/>
</dbReference>
<protein>
    <submittedName>
        <fullName evidence="4">Transcriptional regulator with PAS, ATPase and Fis domain</fullName>
    </submittedName>
</protein>
<keyword evidence="1" id="KW-0547">Nucleotide-binding</keyword>
<dbReference type="SUPFAM" id="SSF52540">
    <property type="entry name" value="P-loop containing nucleoside triphosphate hydrolases"/>
    <property type="match status" value="1"/>
</dbReference>
<sequence>MARNITIGIIPPYEAMAQLIEDLKDAFPTVELLIEAGNLEAGVLAAERMEREGADLIISRGGTAQMIRNAIDLPVIEIRISGYDLLRAITLMGAPRQANSALAGFPSVTMGAGSIAGLLDMDIKVATIQKAEEIGQVLEELKKEGISRVLGDVVTVEAAERLGMEGLLIQSGRESVMEAIEEARRLISTMEKSGRKQRILSTVLARQKIDFITLGEDGRTVEAQWTLFDGQPISNEELETMRIKLLSSEIPVLSTAHNGKVRFTVRAERIADRDGTLIYFFFERLDAQEAEALQLEQINHLPLLAADSAAMKNLLLAAEAPACASSLLLLVGKDGLAKQELARYLHVFHGKTGFFAEASAQNLQDIEISSLPDSISTLFIELTAIPDEKKTAYLTVIAQLAAAKNIQLIISIPALTTELAEHTGFEQAILLSVPTLVNRQADIPALVQTYLEGFHQTLGTQPVKVENAALETIVHSVKDSNSASLKAYVKNLALIEKTYVIGSPTLQKTAFMPIGDSAHGMISIDDNETLKEIEQKIINHVLKEEKLNQTKAAHRLGINRATLWRKLKS</sequence>